<dbReference type="Pfam" id="PF00501">
    <property type="entry name" value="AMP-binding"/>
    <property type="match status" value="1"/>
</dbReference>
<dbReference type="PROSITE" id="PS00455">
    <property type="entry name" value="AMP_BINDING"/>
    <property type="match status" value="1"/>
</dbReference>
<dbReference type="PANTHER" id="PTHR24096">
    <property type="entry name" value="LONG-CHAIN-FATTY-ACID--COA LIGASE"/>
    <property type="match status" value="1"/>
</dbReference>
<evidence type="ECO:0000313" key="3">
    <source>
        <dbReference type="EMBL" id="CAB4764369.1"/>
    </source>
</evidence>
<dbReference type="Pfam" id="PF13193">
    <property type="entry name" value="AMP-binding_C"/>
    <property type="match status" value="1"/>
</dbReference>
<dbReference type="Gene3D" id="3.40.50.12780">
    <property type="entry name" value="N-terminal domain of ligase-like"/>
    <property type="match status" value="1"/>
</dbReference>
<dbReference type="InterPro" id="IPR042099">
    <property type="entry name" value="ANL_N_sf"/>
</dbReference>
<dbReference type="GO" id="GO:0016405">
    <property type="term" value="F:CoA-ligase activity"/>
    <property type="evidence" value="ECO:0007669"/>
    <property type="project" value="TreeGrafter"/>
</dbReference>
<dbReference type="InterPro" id="IPR020845">
    <property type="entry name" value="AMP-binding_CS"/>
</dbReference>
<protein>
    <submittedName>
        <fullName evidence="3">Unannotated protein</fullName>
    </submittedName>
</protein>
<dbReference type="EMBL" id="CAEZYY010000032">
    <property type="protein sequence ID" value="CAB4764369.1"/>
    <property type="molecule type" value="Genomic_DNA"/>
</dbReference>
<dbReference type="AlphaFoldDB" id="A0A6J6V023"/>
<sequence>MHPGTFAASNPDKPALIMGSSGRIVTFAELDAAANRLSQLLYSAGLRPGDHIAICMENHPRYLEVIWGCHYAGLVYTACSSRLTSHELAYIIDDCNAKAFITSKYKSDQATEVLPSIGNASLRLMLDGTVTGYEAYETAVASQPATALPDRVAGMDMLYSSGTTGMPKGVTRAFVPLPLDATPMGVVGLLGMLFGFKQESVYLSPAPLYHAAPLRFCLSAQAMGATIVVMEHFDAEDYLRLAEKYRITHSQVVPTMFVRMLKLDPEVRTKYDISSLECVIHAAAPCPVLVKKQIIEWFGPVVHEYYAGTEGNGFVYCNSAMWLAHEGTVGTPISCTVHVCDENGAEMPQGESGTIWFEGGASFEYHNDPEKTKGSRHPKGWSTLGDVGYLDKDNFLYLTDRKAYMIISGGVNIYPQEAENALVTHPKVVDVAVFGVPNEEFGEEVKAVVQPAVMPTTEDEAKALASELITFCRSQLADIKCPRSIDFRPELPRHPTGKLYKRLLKDEYWKDAGRSI</sequence>
<accession>A0A6J6V023</accession>
<dbReference type="InterPro" id="IPR045851">
    <property type="entry name" value="AMP-bd_C_sf"/>
</dbReference>
<dbReference type="InterPro" id="IPR025110">
    <property type="entry name" value="AMP-bd_C"/>
</dbReference>
<organism evidence="3">
    <name type="scientific">freshwater metagenome</name>
    <dbReference type="NCBI Taxonomy" id="449393"/>
    <lineage>
        <taxon>unclassified sequences</taxon>
        <taxon>metagenomes</taxon>
        <taxon>ecological metagenomes</taxon>
    </lineage>
</organism>
<name>A0A6J6V023_9ZZZZ</name>
<feature type="domain" description="AMP-binding enzyme C-terminal" evidence="2">
    <location>
        <begin position="417"/>
        <end position="498"/>
    </location>
</feature>
<dbReference type="Gene3D" id="3.30.300.30">
    <property type="match status" value="1"/>
</dbReference>
<evidence type="ECO:0000259" key="2">
    <source>
        <dbReference type="Pfam" id="PF13193"/>
    </source>
</evidence>
<dbReference type="PANTHER" id="PTHR24096:SF323">
    <property type="entry name" value="BLR3536 PROTEIN"/>
    <property type="match status" value="1"/>
</dbReference>
<dbReference type="EMBL" id="CAFBLR010000163">
    <property type="protein sequence ID" value="CAB4882179.1"/>
    <property type="molecule type" value="Genomic_DNA"/>
</dbReference>
<proteinExistence type="predicted"/>
<feature type="domain" description="AMP-dependent synthetase/ligase" evidence="1">
    <location>
        <begin position="7"/>
        <end position="360"/>
    </location>
</feature>
<evidence type="ECO:0000313" key="4">
    <source>
        <dbReference type="EMBL" id="CAB4882179.1"/>
    </source>
</evidence>
<gene>
    <name evidence="3" type="ORF">UFOPK2806_01932</name>
    <name evidence="4" type="ORF">UFOPK3417_01476</name>
</gene>
<evidence type="ECO:0000259" key="1">
    <source>
        <dbReference type="Pfam" id="PF00501"/>
    </source>
</evidence>
<reference evidence="3" key="1">
    <citation type="submission" date="2020-05" db="EMBL/GenBank/DDBJ databases">
        <authorList>
            <person name="Chiriac C."/>
            <person name="Salcher M."/>
            <person name="Ghai R."/>
            <person name="Kavagutti S V."/>
        </authorList>
    </citation>
    <scope>NUCLEOTIDE SEQUENCE</scope>
</reference>
<dbReference type="InterPro" id="IPR000873">
    <property type="entry name" value="AMP-dep_synth/lig_dom"/>
</dbReference>
<dbReference type="SUPFAM" id="SSF56801">
    <property type="entry name" value="Acetyl-CoA synthetase-like"/>
    <property type="match status" value="1"/>
</dbReference>